<accession>A0A928VUK7</accession>
<keyword evidence="1" id="KW-0808">Transferase</keyword>
<dbReference type="PANTHER" id="PTHR23416">
    <property type="entry name" value="SIALIC ACID SYNTHASE-RELATED"/>
    <property type="match status" value="1"/>
</dbReference>
<keyword evidence="4" id="KW-1185">Reference proteome</keyword>
<keyword evidence="3" id="KW-0012">Acyltransferase</keyword>
<dbReference type="Pfam" id="PF00132">
    <property type="entry name" value="Hexapep"/>
    <property type="match status" value="1"/>
</dbReference>
<gene>
    <name evidence="3" type="ORF">IQ235_06890</name>
</gene>
<dbReference type="InterPro" id="IPR051159">
    <property type="entry name" value="Hexapeptide_acetyltransf"/>
</dbReference>
<dbReference type="AlphaFoldDB" id="A0A928VUK7"/>
<evidence type="ECO:0000256" key="2">
    <source>
        <dbReference type="ARBA" id="ARBA00022737"/>
    </source>
</evidence>
<organism evidence="3 4">
    <name type="scientific">Zarconia navalis LEGE 11467</name>
    <dbReference type="NCBI Taxonomy" id="1828826"/>
    <lineage>
        <taxon>Bacteria</taxon>
        <taxon>Bacillati</taxon>
        <taxon>Cyanobacteriota</taxon>
        <taxon>Cyanophyceae</taxon>
        <taxon>Oscillatoriophycideae</taxon>
        <taxon>Oscillatoriales</taxon>
        <taxon>Oscillatoriales incertae sedis</taxon>
        <taxon>Zarconia</taxon>
        <taxon>Zarconia navalis</taxon>
    </lineage>
</organism>
<dbReference type="GO" id="GO:0016746">
    <property type="term" value="F:acyltransferase activity"/>
    <property type="evidence" value="ECO:0007669"/>
    <property type="project" value="UniProtKB-KW"/>
</dbReference>
<dbReference type="PANTHER" id="PTHR23416:SF78">
    <property type="entry name" value="LIPOPOLYSACCHARIDE BIOSYNTHESIS O-ACETYL TRANSFERASE WBBJ-RELATED"/>
    <property type="match status" value="1"/>
</dbReference>
<dbReference type="Gene3D" id="2.160.10.10">
    <property type="entry name" value="Hexapeptide repeat proteins"/>
    <property type="match status" value="2"/>
</dbReference>
<dbReference type="InterPro" id="IPR001451">
    <property type="entry name" value="Hexapep"/>
</dbReference>
<evidence type="ECO:0000313" key="4">
    <source>
        <dbReference type="Proteomes" id="UP000621799"/>
    </source>
</evidence>
<keyword evidence="2" id="KW-0677">Repeat</keyword>
<dbReference type="CDD" id="cd04647">
    <property type="entry name" value="LbH_MAT_like"/>
    <property type="match status" value="1"/>
</dbReference>
<dbReference type="InterPro" id="IPR018357">
    <property type="entry name" value="Hexapep_transf_CS"/>
</dbReference>
<evidence type="ECO:0000313" key="3">
    <source>
        <dbReference type="EMBL" id="MBE9040512.1"/>
    </source>
</evidence>
<reference evidence="3" key="1">
    <citation type="submission" date="2020-10" db="EMBL/GenBank/DDBJ databases">
        <authorList>
            <person name="Castelo-Branco R."/>
            <person name="Eusebio N."/>
            <person name="Adriana R."/>
            <person name="Vieira A."/>
            <person name="Brugerolle De Fraissinette N."/>
            <person name="Rezende De Castro R."/>
            <person name="Schneider M.P."/>
            <person name="Vasconcelos V."/>
            <person name="Leao P.N."/>
        </authorList>
    </citation>
    <scope>NUCLEOTIDE SEQUENCE</scope>
    <source>
        <strain evidence="3">LEGE 11467</strain>
    </source>
</reference>
<comment type="caution">
    <text evidence="3">The sequence shown here is derived from an EMBL/GenBank/DDBJ whole genome shotgun (WGS) entry which is preliminary data.</text>
</comment>
<protein>
    <submittedName>
        <fullName evidence="3">Acyltransferase</fullName>
    </submittedName>
</protein>
<dbReference type="SUPFAM" id="SSF51161">
    <property type="entry name" value="Trimeric LpxA-like enzymes"/>
    <property type="match status" value="2"/>
</dbReference>
<dbReference type="Proteomes" id="UP000621799">
    <property type="component" value="Unassembled WGS sequence"/>
</dbReference>
<proteinExistence type="predicted"/>
<name>A0A928VUK7_9CYAN</name>
<dbReference type="GO" id="GO:0031470">
    <property type="term" value="C:carboxysome"/>
    <property type="evidence" value="ECO:0007669"/>
    <property type="project" value="UniProtKB-ARBA"/>
</dbReference>
<dbReference type="PROSITE" id="PS00101">
    <property type="entry name" value="HEXAPEP_TRANSFERASES"/>
    <property type="match status" value="1"/>
</dbReference>
<dbReference type="Pfam" id="PF14602">
    <property type="entry name" value="Hexapep_2"/>
    <property type="match status" value="1"/>
</dbReference>
<sequence>MVAPNHSDTRVKVAKTPLTEQLNQSQSSLLQRYQQKALGQTGLGTLLQYELFTLLFGNLPGALGYVSRKLSYPKLFKSVGKGVIFGRGLVLRHPGQITMGERVAIDDYGILDASGAGEVGVSLGNDVMISRNCVIQGKTGPLQIGDRTDIGCNVVISSITGISIGHSVLIAGNCYIGGGRYIADRIDVPLMDQGLFSKGPVSIGDDVWLGAGAIVLDGVTIGKGSIVGAGSVVTKDLPEYSIAVGVPAKVIKQRSNL</sequence>
<evidence type="ECO:0000256" key="1">
    <source>
        <dbReference type="ARBA" id="ARBA00022679"/>
    </source>
</evidence>
<dbReference type="RefSeq" id="WP_264320758.1">
    <property type="nucleotide sequence ID" value="NZ_JADEXN010000091.1"/>
</dbReference>
<dbReference type="EMBL" id="JADEXN010000091">
    <property type="protein sequence ID" value="MBE9040512.1"/>
    <property type="molecule type" value="Genomic_DNA"/>
</dbReference>
<dbReference type="InterPro" id="IPR011004">
    <property type="entry name" value="Trimer_LpxA-like_sf"/>
</dbReference>
<dbReference type="GO" id="GO:0043886">
    <property type="term" value="F:structural constituent of carboxysome shell"/>
    <property type="evidence" value="ECO:0007669"/>
    <property type="project" value="UniProtKB-ARBA"/>
</dbReference>